<gene>
    <name evidence="1" type="ORF">BC936DRAFT_143044</name>
</gene>
<accession>A0A433DEJ2</accession>
<proteinExistence type="predicted"/>
<comment type="caution">
    <text evidence="1">The sequence shown here is derived from an EMBL/GenBank/DDBJ whole genome shotgun (WGS) entry which is preliminary data.</text>
</comment>
<dbReference type="OrthoDB" id="674948at2759"/>
<name>A0A433DEJ2_9FUNG</name>
<dbReference type="Proteomes" id="UP000268093">
    <property type="component" value="Unassembled WGS sequence"/>
</dbReference>
<evidence type="ECO:0000313" key="2">
    <source>
        <dbReference type="Proteomes" id="UP000268093"/>
    </source>
</evidence>
<evidence type="ECO:0000313" key="1">
    <source>
        <dbReference type="EMBL" id="RUP49225.1"/>
    </source>
</evidence>
<dbReference type="EMBL" id="RBNI01002515">
    <property type="protein sequence ID" value="RUP49225.1"/>
    <property type="molecule type" value="Genomic_DNA"/>
</dbReference>
<dbReference type="PANTHER" id="PTHR40129">
    <property type="entry name" value="KETOPANTOATE REDUCTASE N-TERMINAL DOMAIN-CONTAINING PROTEIN"/>
    <property type="match status" value="1"/>
</dbReference>
<dbReference type="Gene3D" id="3.40.50.720">
    <property type="entry name" value="NAD(P)-binding Rossmann-like Domain"/>
    <property type="match status" value="1"/>
</dbReference>
<sequence>MSTQLSLLILGHGWTGPFLTSLLSRSSVPFAATTRTGRDNTIPWSLDPTSVDVASLPLAETVLVTFPLPTAEATEQLMDAYETKAAKGVQWIQLSSTRPYTQNPSDRHTKLDPEVANSGRHVGEEVVLKRGGVVLHLSGLWGGERQPRNWIPRFSTPAQLRSKILARPLHLIHGADVARAILATHAHHPRLSSQRWIVSDGTCYDWMRLMLMWGSPEQRTEIEKLRREDDDCRVALGEGTLEEVVQRGGIRRRIDPDEFWETIEIRPEMYFEL</sequence>
<dbReference type="PANTHER" id="PTHR40129:SF2">
    <property type="entry name" value="KETOPANTOATE REDUCTASE N-TERMINAL DOMAIN-CONTAINING PROTEIN"/>
    <property type="match status" value="1"/>
</dbReference>
<dbReference type="AlphaFoldDB" id="A0A433DEJ2"/>
<protein>
    <submittedName>
        <fullName evidence="1">Uncharacterized protein</fullName>
    </submittedName>
</protein>
<organism evidence="1 2">
    <name type="scientific">Jimgerdemannia flammicorona</name>
    <dbReference type="NCBI Taxonomy" id="994334"/>
    <lineage>
        <taxon>Eukaryota</taxon>
        <taxon>Fungi</taxon>
        <taxon>Fungi incertae sedis</taxon>
        <taxon>Mucoromycota</taxon>
        <taxon>Mucoromycotina</taxon>
        <taxon>Endogonomycetes</taxon>
        <taxon>Endogonales</taxon>
        <taxon>Endogonaceae</taxon>
        <taxon>Jimgerdemannia</taxon>
    </lineage>
</organism>
<keyword evidence="2" id="KW-1185">Reference proteome</keyword>
<reference evidence="1 2" key="1">
    <citation type="journal article" date="2018" name="New Phytol.">
        <title>Phylogenomics of Endogonaceae and evolution of mycorrhizas within Mucoromycota.</title>
        <authorList>
            <person name="Chang Y."/>
            <person name="Desiro A."/>
            <person name="Na H."/>
            <person name="Sandor L."/>
            <person name="Lipzen A."/>
            <person name="Clum A."/>
            <person name="Barry K."/>
            <person name="Grigoriev I.V."/>
            <person name="Martin F.M."/>
            <person name="Stajich J.E."/>
            <person name="Smith M.E."/>
            <person name="Bonito G."/>
            <person name="Spatafora J.W."/>
        </authorList>
    </citation>
    <scope>NUCLEOTIDE SEQUENCE [LARGE SCALE GENOMIC DNA]</scope>
    <source>
        <strain evidence="1 2">GMNB39</strain>
    </source>
</reference>